<proteinExistence type="predicted"/>
<name>H0HYW7_9HYPH</name>
<dbReference type="Pfam" id="PF13185">
    <property type="entry name" value="GAF_2"/>
    <property type="match status" value="1"/>
</dbReference>
<evidence type="ECO:0000313" key="3">
    <source>
        <dbReference type="Proteomes" id="UP000003250"/>
    </source>
</evidence>
<dbReference type="Proteomes" id="UP000003250">
    <property type="component" value="Unassembled WGS sequence"/>
</dbReference>
<dbReference type="AlphaFoldDB" id="H0HYW7"/>
<dbReference type="EMBL" id="AHAM01000236">
    <property type="protein sequence ID" value="EHK54072.1"/>
    <property type="molecule type" value="Genomic_DNA"/>
</dbReference>
<keyword evidence="3" id="KW-1185">Reference proteome</keyword>
<sequence length="168" mass="18011">MQPEKIFAALGAFGTALAQGGAPDAPWTALQTLAQRIVGARLFTVMAIDLDANVASRLYTNMPDVYPVSGTKPISVTPWFEQVVLDKKMFVMNTIAEISQHFFDHELIASLGCGSCVNLPVIVKGRALGTMNMLNSEGYFTPEQLDLVQHLQVPAMAAFLAAGEAATP</sequence>
<gene>
    <name evidence="2" type="ORF">MAXJ12_27008</name>
</gene>
<dbReference type="OrthoDB" id="7066078at2"/>
<dbReference type="SUPFAM" id="SSF55781">
    <property type="entry name" value="GAF domain-like"/>
    <property type="match status" value="1"/>
</dbReference>
<dbReference type="Gene3D" id="3.30.450.40">
    <property type="match status" value="1"/>
</dbReference>
<protein>
    <recommendedName>
        <fullName evidence="1">GAF domain-containing protein</fullName>
    </recommendedName>
</protein>
<reference evidence="2 3" key="1">
    <citation type="journal article" date="2012" name="J. Bacteriol.">
        <title>Draft Genome Sequence of Mesorhizobium alhagi CCNWXJ12-2T, a Novel Salt-Resistant Species Isolated from the Desert of Northwestern China.</title>
        <authorList>
            <person name="Zhou M."/>
            <person name="Chen W."/>
            <person name="Chen H."/>
            <person name="Wei G."/>
        </authorList>
    </citation>
    <scope>NUCLEOTIDE SEQUENCE [LARGE SCALE GENOMIC DNA]</scope>
    <source>
        <strain evidence="2 3">CCNWXJ12-2</strain>
    </source>
</reference>
<evidence type="ECO:0000259" key="1">
    <source>
        <dbReference type="Pfam" id="PF13185"/>
    </source>
</evidence>
<dbReference type="RefSeq" id="WP_008838974.1">
    <property type="nucleotide sequence ID" value="NZ_AHAM01000236.1"/>
</dbReference>
<accession>H0HYW7</accession>
<evidence type="ECO:0000313" key="2">
    <source>
        <dbReference type="EMBL" id="EHK54072.1"/>
    </source>
</evidence>
<organism evidence="2 3">
    <name type="scientific">Mesorhizobium alhagi CCNWXJ12-2</name>
    <dbReference type="NCBI Taxonomy" id="1107882"/>
    <lineage>
        <taxon>Bacteria</taxon>
        <taxon>Pseudomonadati</taxon>
        <taxon>Pseudomonadota</taxon>
        <taxon>Alphaproteobacteria</taxon>
        <taxon>Hyphomicrobiales</taxon>
        <taxon>Phyllobacteriaceae</taxon>
        <taxon>Allomesorhizobium</taxon>
    </lineage>
</organism>
<dbReference type="PATRIC" id="fig|1107882.3.peg.5230"/>
<dbReference type="InterPro" id="IPR003018">
    <property type="entry name" value="GAF"/>
</dbReference>
<feature type="domain" description="GAF" evidence="1">
    <location>
        <begin position="28"/>
        <end position="151"/>
    </location>
</feature>
<dbReference type="InterPro" id="IPR029016">
    <property type="entry name" value="GAF-like_dom_sf"/>
</dbReference>